<dbReference type="Pfam" id="PF14054">
    <property type="entry name" value="DUF4249"/>
    <property type="match status" value="1"/>
</dbReference>
<accession>A0A5N1JFB7</accession>
<dbReference type="EMBL" id="VTWS01000003">
    <property type="protein sequence ID" value="KAA9353549.1"/>
    <property type="molecule type" value="Genomic_DNA"/>
</dbReference>
<comment type="caution">
    <text evidence="1">The sequence shown here is derived from an EMBL/GenBank/DDBJ whole genome shotgun (WGS) entry which is preliminary data.</text>
</comment>
<keyword evidence="2" id="KW-1185">Reference proteome</keyword>
<dbReference type="Proteomes" id="UP000326344">
    <property type="component" value="Unassembled WGS sequence"/>
</dbReference>
<dbReference type="RefSeq" id="WP_150876842.1">
    <property type="nucleotide sequence ID" value="NZ_VTWS01000003.1"/>
</dbReference>
<proteinExistence type="predicted"/>
<dbReference type="AlphaFoldDB" id="A0A5N1JFB7"/>
<reference evidence="1 2" key="1">
    <citation type="submission" date="2019-09" db="EMBL/GenBank/DDBJ databases">
        <title>Genome Sequence of Larkinella sp MA1.</title>
        <authorList>
            <person name="Srinivasan S."/>
        </authorList>
    </citation>
    <scope>NUCLEOTIDE SEQUENCE [LARGE SCALE GENOMIC DNA]</scope>
    <source>
        <strain evidence="1 2">MA1</strain>
    </source>
</reference>
<dbReference type="PROSITE" id="PS51257">
    <property type="entry name" value="PROKAR_LIPOPROTEIN"/>
    <property type="match status" value="1"/>
</dbReference>
<evidence type="ECO:0000313" key="2">
    <source>
        <dbReference type="Proteomes" id="UP000326344"/>
    </source>
</evidence>
<organism evidence="1 2">
    <name type="scientific">Larkinella humicola</name>
    <dbReference type="NCBI Taxonomy" id="2607654"/>
    <lineage>
        <taxon>Bacteria</taxon>
        <taxon>Pseudomonadati</taxon>
        <taxon>Bacteroidota</taxon>
        <taxon>Cytophagia</taxon>
        <taxon>Cytophagales</taxon>
        <taxon>Spirosomataceae</taxon>
        <taxon>Larkinella</taxon>
    </lineage>
</organism>
<dbReference type="InterPro" id="IPR025345">
    <property type="entry name" value="DUF4249"/>
</dbReference>
<name>A0A5N1JFB7_9BACT</name>
<gene>
    <name evidence="1" type="ORF">F0P93_12965</name>
</gene>
<evidence type="ECO:0000313" key="1">
    <source>
        <dbReference type="EMBL" id="KAA9353549.1"/>
    </source>
</evidence>
<protein>
    <submittedName>
        <fullName evidence="1">DUF4249 domain-containing protein</fullName>
    </submittedName>
</protein>
<sequence>MKNCIAVLCCLSGLIACESLKQEVDPALIKTETEKIVVACFIAPQDTVLTAEVSLSRPVLGENIGYDKRVSNATITLSDGVRSIVFNRRNGQYQGQYYYGADPKKFPVVAGQRYTLTVQIPDGRKVEAVCTVPKAVVPREVVLDSIPTFENGFSGKDYFVRLTWQDPAGEENFYRVAGTLHYLPIRPNYPNAPEPQWQSTLVDYRRNTETRDLTDDRQRDGEMLSSARGFLGIFGGRQQILFQYAQRAYCTIDLLHVDANYYQYQEAVLRQSQTGDNPFAEPVLVPTNIQGGLGCFGAYNRSTITATLK</sequence>